<evidence type="ECO:0000313" key="4">
    <source>
        <dbReference type="EMBL" id="KMY89491.1"/>
    </source>
</evidence>
<dbReference type="Pfam" id="PF10148">
    <property type="entry name" value="SCHIP-1_C"/>
    <property type="match status" value="1"/>
</dbReference>
<dbReference type="Bgee" id="FBgn0193679">
    <property type="expression patterns" value="Expressed in embryo and 3 other cell types or tissues"/>
</dbReference>
<dbReference type="GO" id="GO:0005886">
    <property type="term" value="C:plasma membrane"/>
    <property type="evidence" value="ECO:0007669"/>
    <property type="project" value="TreeGrafter"/>
</dbReference>
<accession>A0A0J9R017</accession>
<dbReference type="EMBL" id="CM002910">
    <property type="protein sequence ID" value="KMY89491.1"/>
    <property type="molecule type" value="Genomic_DNA"/>
</dbReference>
<dbReference type="InterPro" id="IPR015649">
    <property type="entry name" value="SCHIP_1_C"/>
</dbReference>
<evidence type="ECO:0000256" key="2">
    <source>
        <dbReference type="SAM" id="MobiDB-lite"/>
    </source>
</evidence>
<sequence length="623" mass="71421">MPMPRMDIYITKGITNPNYPGFQKFAHTLSDDYIEYSDMECNESDLTDSDREDEQPNTFPSKVTKESGSETFKNAQDSILSNCDNGNTYIPEEESVNRSENIPDIVNENYSATSENSKRALQKPDLIYNLSQNYTTNPEFPSWSCTINSKYEGQLQGQSPIDIVGDFGGEVEREFELLLTGYKNKKESDELKGSNIDKICDAELSNGTEALKQTSSTRLSGNSTRKNKKKNTPYGHQIVKTKHPKPSHDERQLPPDTFDYKTYSQRKYIICDADQYSSVPEKNKNDSPNLNQAEIPNLSSLEIGGSGSQQNLDEDNNKVASRKYLNQSRWSQYLEDPIKYSKDPCSTMVLEQFDAYKIANDMDVETLQNHYKKVKQIEKKRRFNRDEIRKRLAIGDKDSLNNDIKKEEFLTGSDNESYSSDSETCPKLSSGVHRKQSDFCETKRNKEFENDKIFQKNQINQDKSMNHINGNPIGTTDYPSDENLFFFANQSKLQIEVRIALAQSKEIAQMKVKARKHGVTPIVDVIRSMLCDVGIQMNSNHRWISRQLLTGIQVPTLQLLVNNLQEYIENLNVTLLESLKERDDLNSDQDDILHDLEKINNFFVFQQQSGQQVNKIVRHGHLD</sequence>
<evidence type="ECO:0000256" key="1">
    <source>
        <dbReference type="ARBA" id="ARBA00023054"/>
    </source>
</evidence>
<dbReference type="KEGG" id="dsi:Dsimw501_GD22271"/>
<dbReference type="AlphaFoldDB" id="A0A0J9R017"/>
<organism evidence="4">
    <name type="scientific">Drosophila simulans</name>
    <name type="common">Fruit fly</name>
    <dbReference type="NCBI Taxonomy" id="7240"/>
    <lineage>
        <taxon>Eukaryota</taxon>
        <taxon>Metazoa</taxon>
        <taxon>Ecdysozoa</taxon>
        <taxon>Arthropoda</taxon>
        <taxon>Hexapoda</taxon>
        <taxon>Insecta</taxon>
        <taxon>Pterygota</taxon>
        <taxon>Neoptera</taxon>
        <taxon>Endopterygota</taxon>
        <taxon>Diptera</taxon>
        <taxon>Brachycera</taxon>
        <taxon>Muscomorpha</taxon>
        <taxon>Ephydroidea</taxon>
        <taxon>Drosophilidae</taxon>
        <taxon>Drosophila</taxon>
        <taxon>Sophophora</taxon>
    </lineage>
</organism>
<keyword evidence="1" id="KW-0175">Coiled coil</keyword>
<feature type="domain" description="Schwannomin interacting protein 1 C-terminal" evidence="3">
    <location>
        <begin position="381"/>
        <end position="609"/>
    </location>
</feature>
<reference evidence="4" key="2">
    <citation type="submission" date="2014-06" db="EMBL/GenBank/DDBJ databases">
        <authorList>
            <person name="Hu T."/>
            <person name="Eisen M.B."/>
            <person name="Thornton K.R."/>
            <person name="Andolfatto P."/>
        </authorList>
    </citation>
    <scope>NUCLEOTIDE SEQUENCE</scope>
    <source>
        <strain evidence="4">W501</strain>
    </source>
</reference>
<proteinExistence type="predicted"/>
<dbReference type="PANTHER" id="PTHR13103">
    <property type="entry name" value="SCHWANNOMIN INTERACTING PROTEIN 1"/>
    <property type="match status" value="1"/>
</dbReference>
<dbReference type="InterPro" id="IPR039045">
    <property type="entry name" value="SCHIP_1"/>
</dbReference>
<dbReference type="GO" id="GO:0035332">
    <property type="term" value="P:positive regulation of hippo signaling"/>
    <property type="evidence" value="ECO:0007669"/>
    <property type="project" value="TreeGrafter"/>
</dbReference>
<feature type="compositionally biased region" description="Polar residues" evidence="2">
    <location>
        <begin position="211"/>
        <end position="224"/>
    </location>
</feature>
<feature type="region of interest" description="Disordered" evidence="2">
    <location>
        <begin position="42"/>
        <end position="71"/>
    </location>
</feature>
<dbReference type="Proteomes" id="UP000035880">
    <property type="component" value="Chromosome 2L"/>
</dbReference>
<evidence type="ECO:0000259" key="3">
    <source>
        <dbReference type="Pfam" id="PF10148"/>
    </source>
</evidence>
<dbReference type="GO" id="GO:0030054">
    <property type="term" value="C:cell junction"/>
    <property type="evidence" value="ECO:0007669"/>
    <property type="project" value="TreeGrafter"/>
</dbReference>
<name>A0A0J9R017_DROSI</name>
<feature type="region of interest" description="Disordered" evidence="2">
    <location>
        <begin position="211"/>
        <end position="258"/>
    </location>
</feature>
<reference evidence="4" key="3">
    <citation type="submission" date="2015-04" db="EMBL/GenBank/DDBJ databases">
        <authorList>
            <consortium name="FlyBase"/>
        </authorList>
    </citation>
    <scope>NUCLEOTIDE SEQUENCE</scope>
    <source>
        <strain evidence="4">W501</strain>
    </source>
</reference>
<gene>
    <name evidence="4" type="primary">Dsim\GD22271</name>
    <name evidence="4" type="ORF">Dsimw501_GD22271</name>
</gene>
<feature type="compositionally biased region" description="Acidic residues" evidence="2">
    <location>
        <begin position="42"/>
        <end position="55"/>
    </location>
</feature>
<dbReference type="PANTHER" id="PTHR13103:SF2">
    <property type="entry name" value="IQCJ-SCHIP1 READTHROUGH TRANSCRIPT PROTEIN-RELATED"/>
    <property type="match status" value="1"/>
</dbReference>
<protein>
    <recommendedName>
        <fullName evidence="3">Schwannomin interacting protein 1 C-terminal domain-containing protein</fullName>
    </recommendedName>
</protein>
<dbReference type="OrthoDB" id="6260144at2759"/>
<reference evidence="4" key="1">
    <citation type="journal article" date="2013" name="Genome Res.">
        <title>A second-generation assembly of the Drosophila simulans genome provides new insights into patterns of lineage-specific divergence.</title>
        <authorList>
            <person name="Hu T.T."/>
            <person name="Eisen M.B."/>
            <person name="Thornton K.R."/>
            <person name="Andolfatto P."/>
        </authorList>
    </citation>
    <scope>NUCLEOTIDE SEQUENCE [LARGE SCALE GENOMIC DNA]</scope>
    <source>
        <strain evidence="4">W501</strain>
    </source>
</reference>